<dbReference type="NCBIfam" id="TIGR00152">
    <property type="entry name" value="dephospho-CoA kinase"/>
    <property type="match status" value="1"/>
</dbReference>
<dbReference type="HAMAP" id="MF_00376">
    <property type="entry name" value="Dephospho_CoA_kinase"/>
    <property type="match status" value="1"/>
</dbReference>
<keyword evidence="2" id="KW-0067">ATP-binding</keyword>
<dbReference type="Gene3D" id="3.40.50.300">
    <property type="entry name" value="P-loop containing nucleotide triphosphate hydrolases"/>
    <property type="match status" value="1"/>
</dbReference>
<evidence type="ECO:0000313" key="3">
    <source>
        <dbReference type="EMBL" id="GAH82518.1"/>
    </source>
</evidence>
<evidence type="ECO:0008006" key="4">
    <source>
        <dbReference type="Google" id="ProtNLM"/>
    </source>
</evidence>
<dbReference type="PROSITE" id="PS51219">
    <property type="entry name" value="DPCK"/>
    <property type="match status" value="1"/>
</dbReference>
<gene>
    <name evidence="3" type="ORF">S03H2_55716</name>
</gene>
<sequence>MLIVGLTGGIGSGKTVVTSMFEDEGAHIIDFDYLARLIVEPDKPAWRDIVDYFGQGILSPDRTLNRSALAEIVFSDDKSRKALEGFTHPRIFEKRDALLKAISEKDPYSVVIIDVPLLFELGLRKDLDKVILVYVPRDVQLERAKKRDRLSPEEVEKRLHAQVPIAEKRSLSDFVIDNSGSFKHTRDQVRKVMRELRELLRKKGGRY</sequence>
<dbReference type="AlphaFoldDB" id="X1KKB8"/>
<comment type="caution">
    <text evidence="3">The sequence shown here is derived from an EMBL/GenBank/DDBJ whole genome shotgun (WGS) entry which is preliminary data.</text>
</comment>
<proteinExistence type="inferred from homology"/>
<dbReference type="EMBL" id="BARU01035614">
    <property type="protein sequence ID" value="GAH82518.1"/>
    <property type="molecule type" value="Genomic_DNA"/>
</dbReference>
<accession>X1KKB8</accession>
<evidence type="ECO:0000256" key="2">
    <source>
        <dbReference type="ARBA" id="ARBA00022840"/>
    </source>
</evidence>
<dbReference type="GO" id="GO:0005524">
    <property type="term" value="F:ATP binding"/>
    <property type="evidence" value="ECO:0007669"/>
    <property type="project" value="UniProtKB-KW"/>
</dbReference>
<organism evidence="3">
    <name type="scientific">marine sediment metagenome</name>
    <dbReference type="NCBI Taxonomy" id="412755"/>
    <lineage>
        <taxon>unclassified sequences</taxon>
        <taxon>metagenomes</taxon>
        <taxon>ecological metagenomes</taxon>
    </lineage>
</organism>
<dbReference type="PANTHER" id="PTHR10695">
    <property type="entry name" value="DEPHOSPHO-COA KINASE-RELATED"/>
    <property type="match status" value="1"/>
</dbReference>
<feature type="non-terminal residue" evidence="3">
    <location>
        <position position="207"/>
    </location>
</feature>
<dbReference type="Pfam" id="PF01121">
    <property type="entry name" value="CoaE"/>
    <property type="match status" value="1"/>
</dbReference>
<keyword evidence="1" id="KW-0547">Nucleotide-binding</keyword>
<dbReference type="GO" id="GO:0015937">
    <property type="term" value="P:coenzyme A biosynthetic process"/>
    <property type="evidence" value="ECO:0007669"/>
    <property type="project" value="InterPro"/>
</dbReference>
<dbReference type="InterPro" id="IPR001977">
    <property type="entry name" value="Depp_CoAkinase"/>
</dbReference>
<dbReference type="SUPFAM" id="SSF52540">
    <property type="entry name" value="P-loop containing nucleoside triphosphate hydrolases"/>
    <property type="match status" value="1"/>
</dbReference>
<dbReference type="InterPro" id="IPR027417">
    <property type="entry name" value="P-loop_NTPase"/>
</dbReference>
<dbReference type="CDD" id="cd02022">
    <property type="entry name" value="DPCK"/>
    <property type="match status" value="1"/>
</dbReference>
<protein>
    <recommendedName>
        <fullName evidence="4">Dephospho-CoA kinase</fullName>
    </recommendedName>
</protein>
<evidence type="ECO:0000256" key="1">
    <source>
        <dbReference type="ARBA" id="ARBA00022741"/>
    </source>
</evidence>
<reference evidence="3" key="1">
    <citation type="journal article" date="2014" name="Front. Microbiol.">
        <title>High frequency of phylogenetically diverse reductive dehalogenase-homologous genes in deep subseafloor sedimentary metagenomes.</title>
        <authorList>
            <person name="Kawai M."/>
            <person name="Futagami T."/>
            <person name="Toyoda A."/>
            <person name="Takaki Y."/>
            <person name="Nishi S."/>
            <person name="Hori S."/>
            <person name="Arai W."/>
            <person name="Tsubouchi T."/>
            <person name="Morono Y."/>
            <person name="Uchiyama I."/>
            <person name="Ito T."/>
            <person name="Fujiyama A."/>
            <person name="Inagaki F."/>
            <person name="Takami H."/>
        </authorList>
    </citation>
    <scope>NUCLEOTIDE SEQUENCE</scope>
    <source>
        <strain evidence="3">Expedition CK06-06</strain>
    </source>
</reference>
<dbReference type="PANTHER" id="PTHR10695:SF46">
    <property type="entry name" value="BIFUNCTIONAL COENZYME A SYNTHASE-RELATED"/>
    <property type="match status" value="1"/>
</dbReference>
<dbReference type="GO" id="GO:0004140">
    <property type="term" value="F:dephospho-CoA kinase activity"/>
    <property type="evidence" value="ECO:0007669"/>
    <property type="project" value="InterPro"/>
</dbReference>
<name>X1KKB8_9ZZZZ</name>